<reference evidence="2 5" key="1">
    <citation type="submission" date="2022-07" db="EMBL/GenBank/DDBJ databases">
        <authorList>
            <person name="Criscuolo A."/>
        </authorList>
    </citation>
    <scope>NUCLEOTIDE SEQUENCE</scope>
    <source>
        <strain evidence="5">CIP 111951</strain>
        <strain evidence="2">CIP111854</strain>
        <strain evidence="3">CIP111951</strain>
    </source>
</reference>
<dbReference type="SUPFAM" id="SSF52141">
    <property type="entry name" value="Uracil-DNA glycosylase-like"/>
    <property type="match status" value="1"/>
</dbReference>
<organism evidence="2 4">
    <name type="scientific">Pseudoalteromonas holothuriae</name>
    <dbReference type="NCBI Taxonomy" id="2963714"/>
    <lineage>
        <taxon>Bacteria</taxon>
        <taxon>Pseudomonadati</taxon>
        <taxon>Pseudomonadota</taxon>
        <taxon>Gammaproteobacteria</taxon>
        <taxon>Alteromonadales</taxon>
        <taxon>Pseudoalteromonadaceae</taxon>
        <taxon>Pseudoalteromonas</taxon>
    </lineage>
</organism>
<evidence type="ECO:0000313" key="5">
    <source>
        <dbReference type="Proteomes" id="UP001152485"/>
    </source>
</evidence>
<feature type="domain" description="Uracil-DNA glycosylase-like" evidence="1">
    <location>
        <begin position="2"/>
        <end position="155"/>
    </location>
</feature>
<sequence>MQASKQSKILIAGQAPSLSVHNTGLPFNDASGKRLRSWLNINEAQFYNPDYFAIVPMGFCYPGKGKTGDLPPPPECAKIWHQKLLAQLNNIELTIIIGQHAQRYHLEPNKSLTEQVKEWQTLLPERIVLPHPSPRNQAWLKHHPWFQTDVIPKLQKRVYALISS</sequence>
<comment type="caution">
    <text evidence="2">The sequence shown here is derived from an EMBL/GenBank/DDBJ whole genome shotgun (WGS) entry which is preliminary data.</text>
</comment>
<evidence type="ECO:0000313" key="3">
    <source>
        <dbReference type="EMBL" id="CAH9064671.1"/>
    </source>
</evidence>
<accession>A0A9W4R2R3</accession>
<dbReference type="CDD" id="cd10033">
    <property type="entry name" value="UDG_like"/>
    <property type="match status" value="1"/>
</dbReference>
<evidence type="ECO:0000313" key="4">
    <source>
        <dbReference type="Proteomes" id="UP001152467"/>
    </source>
</evidence>
<gene>
    <name evidence="2" type="ORF">PSECIP111854_03284</name>
    <name evidence="3" type="ORF">PSECIP111951_03189</name>
</gene>
<evidence type="ECO:0000259" key="1">
    <source>
        <dbReference type="SMART" id="SM00986"/>
    </source>
</evidence>
<dbReference type="InterPro" id="IPR005122">
    <property type="entry name" value="Uracil-DNA_glycosylase-like"/>
</dbReference>
<dbReference type="Pfam" id="PF03167">
    <property type="entry name" value="UDG"/>
    <property type="match status" value="1"/>
</dbReference>
<keyword evidence="4" id="KW-1185">Reference proteome</keyword>
<dbReference type="EMBL" id="CAMAPD010000017">
    <property type="protein sequence ID" value="CAH9064671.1"/>
    <property type="molecule type" value="Genomic_DNA"/>
</dbReference>
<dbReference type="InterPro" id="IPR047124">
    <property type="entry name" value="HI_0220.2"/>
</dbReference>
<dbReference type="Proteomes" id="UP001152485">
    <property type="component" value="Unassembled WGS sequence"/>
</dbReference>
<dbReference type="SMART" id="SM00987">
    <property type="entry name" value="UreE_C"/>
    <property type="match status" value="1"/>
</dbReference>
<dbReference type="InterPro" id="IPR036895">
    <property type="entry name" value="Uracil-DNA_glycosylase-like_sf"/>
</dbReference>
<dbReference type="PANTHER" id="PTHR42160:SF1">
    <property type="entry name" value="URACIL-DNA GLYCOSYLASE SUPERFAMILY PROTEIN"/>
    <property type="match status" value="1"/>
</dbReference>
<dbReference type="Proteomes" id="UP001152467">
    <property type="component" value="Unassembled WGS sequence"/>
</dbReference>
<dbReference type="PANTHER" id="PTHR42160">
    <property type="entry name" value="URACIL-DNA GLYCOSYLASE SUPERFAMILY PROTEIN"/>
    <property type="match status" value="1"/>
</dbReference>
<protein>
    <recommendedName>
        <fullName evidence="1">Uracil-DNA glycosylase-like domain-containing protein</fullName>
    </recommendedName>
</protein>
<dbReference type="EMBL" id="CAMAPC010000016">
    <property type="protein sequence ID" value="CAH9063743.1"/>
    <property type="molecule type" value="Genomic_DNA"/>
</dbReference>
<proteinExistence type="predicted"/>
<dbReference type="AlphaFoldDB" id="A0A9W4R2R3"/>
<dbReference type="Gene3D" id="3.40.470.10">
    <property type="entry name" value="Uracil-DNA glycosylase-like domain"/>
    <property type="match status" value="1"/>
</dbReference>
<name>A0A9W4R2R3_9GAMM</name>
<evidence type="ECO:0000313" key="2">
    <source>
        <dbReference type="EMBL" id="CAH9063743.1"/>
    </source>
</evidence>
<dbReference type="SMART" id="SM00986">
    <property type="entry name" value="UDG"/>
    <property type="match status" value="1"/>
</dbReference>